<evidence type="ECO:0000256" key="1">
    <source>
        <dbReference type="SAM" id="SignalP"/>
    </source>
</evidence>
<feature type="chain" id="PRO_5019286423" description="C1q domain-containing protein" evidence="1">
    <location>
        <begin position="20"/>
        <end position="252"/>
    </location>
</feature>
<dbReference type="AlphaFoldDB" id="A0A411DH17"/>
<feature type="signal peptide" evidence="1">
    <location>
        <begin position="1"/>
        <end position="19"/>
    </location>
</feature>
<accession>A0A411DH17</accession>
<gene>
    <name evidence="2" type="ORF">EU348_00305</name>
</gene>
<keyword evidence="1" id="KW-0732">Signal</keyword>
<proteinExistence type="predicted"/>
<organism evidence="2">
    <name type="scientific">Chryseobacterium indologenes</name>
    <name type="common">Flavobacterium indologenes</name>
    <dbReference type="NCBI Taxonomy" id="253"/>
    <lineage>
        <taxon>Bacteria</taxon>
        <taxon>Pseudomonadati</taxon>
        <taxon>Bacteroidota</taxon>
        <taxon>Flavobacteriia</taxon>
        <taxon>Flavobacteriales</taxon>
        <taxon>Weeksellaceae</taxon>
        <taxon>Chryseobacterium group</taxon>
        <taxon>Chryseobacterium</taxon>
    </lineage>
</organism>
<protein>
    <recommendedName>
        <fullName evidence="3">C1q domain-containing protein</fullName>
    </recommendedName>
</protein>
<sequence>MKSKLLILFLGLMAIMNNAQMVIGSANVSQSAILKLDSNNKALRVPSLSVTDNADAASPIASPATGVMFYNTNSNTASDIIKGITYWGSDNKYHHQANAASTDDIIAAANIPLLIFSAAVGQKATVPIGSAGGGAFTTLTLTPSEILFDKYAGWNSSTSQYKIPSTGIYMLEFISEMSNTGNNGGTTTHNILKGTTSLISAFGRDNLINNRMYTTIISTQNLILNDLMTFKYIYTANNYRIESGTINIYKYQ</sequence>
<reference evidence="2" key="1">
    <citation type="submission" date="2019-01" db="EMBL/GenBank/DDBJ databases">
        <title>Whole Genome Sequencing for Putative Detection of Antimicrobial Resistance and Potential Virulence Factors in Chryseobacterium indologenes isolated from Nile Tilapia in Tanzania.</title>
        <authorList>
            <person name="Mwega E."/>
            <person name="Mutoloki S."/>
            <person name="Mugimba K."/>
            <person name="Colquhoun D."/>
            <person name="Mdegela R."/>
            <person name="Evensen O."/>
            <person name="Wasteson Y."/>
        </authorList>
    </citation>
    <scope>NUCLEOTIDE SEQUENCE [LARGE SCALE GENOMIC DNA]</scope>
    <source>
        <strain evidence="2">StR 01</strain>
    </source>
</reference>
<name>A0A411DH17_CHRID</name>
<evidence type="ECO:0000313" key="2">
    <source>
        <dbReference type="EMBL" id="QBA19688.1"/>
    </source>
</evidence>
<dbReference type="EMBL" id="CP035532">
    <property type="protein sequence ID" value="QBA19688.1"/>
    <property type="molecule type" value="Genomic_DNA"/>
</dbReference>
<evidence type="ECO:0008006" key="3">
    <source>
        <dbReference type="Google" id="ProtNLM"/>
    </source>
</evidence>